<name>A0A835XQX2_9CHLO</name>
<proteinExistence type="predicted"/>
<evidence type="ECO:0000313" key="3">
    <source>
        <dbReference type="Proteomes" id="UP000612055"/>
    </source>
</evidence>
<evidence type="ECO:0000256" key="1">
    <source>
        <dbReference type="SAM" id="MobiDB-lite"/>
    </source>
</evidence>
<feature type="compositionally biased region" description="Pro residues" evidence="1">
    <location>
        <begin position="210"/>
        <end position="219"/>
    </location>
</feature>
<feature type="region of interest" description="Disordered" evidence="1">
    <location>
        <begin position="393"/>
        <end position="416"/>
    </location>
</feature>
<dbReference type="AlphaFoldDB" id="A0A835XQX2"/>
<sequence length="561" mass="55548">MDGLPSALALANHTADVKLLQQQPRSAAPAVGASPPASPQPTWPHATPTHHASITAPANAKPCTIQPQSGRSPHGSTVPGHPADSSTTAAVPTPAGAATAAAGGPSPVGAGGKPPQQPPPSLLEWRSFAALGLPGREGELDCRAGLAQLEDALTSEVVAVQEELVAILQHSLDMPPAPAPSAPPPLLSASPASPPPSASPLSAILMALQPPLPPKQPPPLHHKPPSRQQQPERQGHSGGESPAAAGHVRAPPLALSRHQPESMWPAQAPPRKRQCALPSLDLPHSKRPPAGKAAAEPQPQPQRAPKQQQPTAASAATEAAAAARSAASALAAFLAAAKSAAAPPAAATGDAAAVLTSAAAAGRHRPLGLSAQSQYSPLPLGSMGLGLQGLQGLQGLLHDPSSRGPDKPPQSADHGLSDQGLQRLLSLLRDSGNQGKNTQASQAFGGAPSGPGQAALGLGLGLGLDLDLLEGLHGGARPSKALPAGPHAAAGADHARSGGSAASAAASRGRSAQAPTAAQHCGPDPAALVGASGKVLLMPEGLVMLRQAPAAELPPSLPAAC</sequence>
<feature type="compositionally biased region" description="Pro residues" evidence="1">
    <location>
        <begin position="175"/>
        <end position="198"/>
    </location>
</feature>
<feature type="compositionally biased region" description="Low complexity" evidence="1">
    <location>
        <begin position="288"/>
        <end position="322"/>
    </location>
</feature>
<dbReference type="EMBL" id="JAEHOE010000098">
    <property type="protein sequence ID" value="KAG2487328.1"/>
    <property type="molecule type" value="Genomic_DNA"/>
</dbReference>
<keyword evidence="3" id="KW-1185">Reference proteome</keyword>
<feature type="region of interest" description="Disordered" evidence="1">
    <location>
        <begin position="19"/>
        <end position="122"/>
    </location>
</feature>
<comment type="caution">
    <text evidence="2">The sequence shown here is derived from an EMBL/GenBank/DDBJ whole genome shotgun (WGS) entry which is preliminary data.</text>
</comment>
<evidence type="ECO:0000313" key="2">
    <source>
        <dbReference type="EMBL" id="KAG2487328.1"/>
    </source>
</evidence>
<reference evidence="2" key="1">
    <citation type="journal article" date="2020" name="bioRxiv">
        <title>Comparative genomics of Chlamydomonas.</title>
        <authorList>
            <person name="Craig R.J."/>
            <person name="Hasan A.R."/>
            <person name="Ness R.W."/>
            <person name="Keightley P.D."/>
        </authorList>
    </citation>
    <scope>NUCLEOTIDE SEQUENCE</scope>
    <source>
        <strain evidence="2">CCAP 11/70</strain>
    </source>
</reference>
<protein>
    <submittedName>
        <fullName evidence="2">Uncharacterized protein</fullName>
    </submittedName>
</protein>
<accession>A0A835XQX2</accession>
<feature type="region of interest" description="Disordered" evidence="1">
    <location>
        <begin position="175"/>
        <end position="322"/>
    </location>
</feature>
<organism evidence="2 3">
    <name type="scientific">Edaphochlamys debaryana</name>
    <dbReference type="NCBI Taxonomy" id="47281"/>
    <lineage>
        <taxon>Eukaryota</taxon>
        <taxon>Viridiplantae</taxon>
        <taxon>Chlorophyta</taxon>
        <taxon>core chlorophytes</taxon>
        <taxon>Chlorophyceae</taxon>
        <taxon>CS clade</taxon>
        <taxon>Chlamydomonadales</taxon>
        <taxon>Chlamydomonadales incertae sedis</taxon>
        <taxon>Edaphochlamys</taxon>
    </lineage>
</organism>
<feature type="region of interest" description="Disordered" evidence="1">
    <location>
        <begin position="477"/>
        <end position="525"/>
    </location>
</feature>
<feature type="compositionally biased region" description="Polar residues" evidence="1">
    <location>
        <begin position="65"/>
        <end position="75"/>
    </location>
</feature>
<dbReference type="Proteomes" id="UP000612055">
    <property type="component" value="Unassembled WGS sequence"/>
</dbReference>
<feature type="compositionally biased region" description="Low complexity" evidence="1">
    <location>
        <begin position="481"/>
        <end position="515"/>
    </location>
</feature>
<feature type="compositionally biased region" description="Low complexity" evidence="1">
    <location>
        <begin position="85"/>
        <end position="108"/>
    </location>
</feature>
<gene>
    <name evidence="2" type="ORF">HYH03_014044</name>
</gene>
<feature type="compositionally biased region" description="Low complexity" evidence="1">
    <location>
        <begin position="24"/>
        <end position="35"/>
    </location>
</feature>